<dbReference type="GO" id="GO:0017108">
    <property type="term" value="F:5'-flap endonuclease activity"/>
    <property type="evidence" value="ECO:0007669"/>
    <property type="project" value="InterPro"/>
</dbReference>
<dbReference type="OrthoDB" id="9806424at2"/>
<dbReference type="InterPro" id="IPR020045">
    <property type="entry name" value="DNA_polI_H3TH"/>
</dbReference>
<dbReference type="Proteomes" id="UP000307749">
    <property type="component" value="Unassembled WGS sequence"/>
</dbReference>
<dbReference type="SUPFAM" id="SSF47807">
    <property type="entry name" value="5' to 3' exonuclease, C-terminal subdomain"/>
    <property type="match status" value="1"/>
</dbReference>
<reference evidence="5 6" key="1">
    <citation type="submission" date="2017-02" db="EMBL/GenBank/DDBJ databases">
        <title>Whole genome sequencing of Metallibacterium scheffleri DSM 24874 (T).</title>
        <authorList>
            <person name="Kumar S."/>
            <person name="Patil P."/>
            <person name="Patil P.B."/>
        </authorList>
    </citation>
    <scope>NUCLEOTIDE SEQUENCE [LARGE SCALE GENOMIC DNA]</scope>
    <source>
        <strain evidence="5 6">DSM 24874</strain>
    </source>
</reference>
<dbReference type="GO" id="GO:0003677">
    <property type="term" value="F:DNA binding"/>
    <property type="evidence" value="ECO:0007669"/>
    <property type="project" value="UniProtKB-KW"/>
</dbReference>
<name>A0A4S3KS09_9GAMM</name>
<evidence type="ECO:0000259" key="4">
    <source>
        <dbReference type="SMART" id="SM00475"/>
    </source>
</evidence>
<dbReference type="InterPro" id="IPR020046">
    <property type="entry name" value="5-3_exonucl_a-hlix_arch_N"/>
</dbReference>
<evidence type="ECO:0000313" key="6">
    <source>
        <dbReference type="Proteomes" id="UP000307749"/>
    </source>
</evidence>
<gene>
    <name evidence="5" type="ORF">B1806_05970</name>
</gene>
<keyword evidence="3" id="KW-0238">DNA-binding</keyword>
<dbReference type="CDD" id="cd09898">
    <property type="entry name" value="H3TH_53EXO"/>
    <property type="match status" value="1"/>
</dbReference>
<dbReference type="PANTHER" id="PTHR42646:SF2">
    <property type="entry name" value="5'-3' EXONUCLEASE FAMILY PROTEIN"/>
    <property type="match status" value="1"/>
</dbReference>
<dbReference type="GO" id="GO:0033567">
    <property type="term" value="P:DNA replication, Okazaki fragment processing"/>
    <property type="evidence" value="ECO:0007669"/>
    <property type="project" value="InterPro"/>
</dbReference>
<dbReference type="SMART" id="SM00475">
    <property type="entry name" value="53EXOc"/>
    <property type="match status" value="1"/>
</dbReference>
<dbReference type="InterPro" id="IPR038969">
    <property type="entry name" value="FEN"/>
</dbReference>
<accession>A0A4S3KS09</accession>
<dbReference type="SMART" id="SM00279">
    <property type="entry name" value="HhH2"/>
    <property type="match status" value="1"/>
</dbReference>
<evidence type="ECO:0000256" key="1">
    <source>
        <dbReference type="ARBA" id="ARBA00022722"/>
    </source>
</evidence>
<dbReference type="InterPro" id="IPR029060">
    <property type="entry name" value="PIN-like_dom_sf"/>
</dbReference>
<organism evidence="5 6">
    <name type="scientific">Metallibacterium scheffleri</name>
    <dbReference type="NCBI Taxonomy" id="993689"/>
    <lineage>
        <taxon>Bacteria</taxon>
        <taxon>Pseudomonadati</taxon>
        <taxon>Pseudomonadota</taxon>
        <taxon>Gammaproteobacteria</taxon>
        <taxon>Lysobacterales</taxon>
        <taxon>Rhodanobacteraceae</taxon>
        <taxon>Metallibacterium</taxon>
    </lineage>
</organism>
<dbReference type="STRING" id="993689.GCA_002077135_00879"/>
<evidence type="ECO:0000256" key="3">
    <source>
        <dbReference type="ARBA" id="ARBA00023125"/>
    </source>
</evidence>
<dbReference type="Gene3D" id="1.10.150.20">
    <property type="entry name" value="5' to 3' exonuclease, C-terminal subdomain"/>
    <property type="match status" value="1"/>
</dbReference>
<comment type="caution">
    <text evidence="5">The sequence shown here is derived from an EMBL/GenBank/DDBJ whole genome shotgun (WGS) entry which is preliminary data.</text>
</comment>
<dbReference type="RefSeq" id="WP_081126242.1">
    <property type="nucleotide sequence ID" value="NZ_LDOS01000001.1"/>
</dbReference>
<dbReference type="InterPro" id="IPR036279">
    <property type="entry name" value="5-3_exonuclease_C_sf"/>
</dbReference>
<dbReference type="GO" id="GO:0008409">
    <property type="term" value="F:5'-3' exonuclease activity"/>
    <property type="evidence" value="ECO:0007669"/>
    <property type="project" value="InterPro"/>
</dbReference>
<evidence type="ECO:0000256" key="2">
    <source>
        <dbReference type="ARBA" id="ARBA00022801"/>
    </source>
</evidence>
<sequence length="305" mass="33177">MDGLNPRGKAYLVDASMYVFRGWFAYPAAAFRDADGQPANATYGFVRFLLDFLQRVRPAQVMLGFDIALGGSFRNLLYPAYKANREPAPAELLRQFDACRAFARAFGLSTHAHASYEADDLIGSASVRARALDLDCVIVSADKDFGQLLDVHDEQWDWARQTRWGPAGVHQRFGVWPRQISDYLGLCGDAVDNIPGVPGIGARTAARLLAQFGDLDTLLAGTAELAASKTLRGAAVLARRLREHADAARLCKCLATIACDVPLPADCLVRGRGDGAALDALLQQHRFGPHTRSRALALIEEPLPT</sequence>
<keyword evidence="6" id="KW-1185">Reference proteome</keyword>
<dbReference type="Pfam" id="PF01367">
    <property type="entry name" value="5_3_exonuc"/>
    <property type="match status" value="1"/>
</dbReference>
<dbReference type="FunFam" id="1.10.150.20:FF:000003">
    <property type="entry name" value="DNA polymerase I"/>
    <property type="match status" value="1"/>
</dbReference>
<dbReference type="InterPro" id="IPR002421">
    <property type="entry name" value="5-3_exonuclease"/>
</dbReference>
<dbReference type="SUPFAM" id="SSF88723">
    <property type="entry name" value="PIN domain-like"/>
    <property type="match status" value="1"/>
</dbReference>
<protein>
    <submittedName>
        <fullName evidence="5">Exodeoxyribonuclease IX</fullName>
    </submittedName>
</protein>
<keyword evidence="2" id="KW-0378">Hydrolase</keyword>
<dbReference type="AlphaFoldDB" id="A0A4S3KS09"/>
<dbReference type="Gene3D" id="3.40.50.1010">
    <property type="entry name" value="5'-nuclease"/>
    <property type="match status" value="1"/>
</dbReference>
<dbReference type="InterPro" id="IPR008918">
    <property type="entry name" value="HhH2"/>
</dbReference>
<keyword evidence="1" id="KW-0540">Nuclease</keyword>
<dbReference type="EMBL" id="MWQO01000018">
    <property type="protein sequence ID" value="THD10954.1"/>
    <property type="molecule type" value="Genomic_DNA"/>
</dbReference>
<dbReference type="PANTHER" id="PTHR42646">
    <property type="entry name" value="FLAP ENDONUCLEASE XNI"/>
    <property type="match status" value="1"/>
</dbReference>
<feature type="domain" description="5'-3' exonuclease" evidence="4">
    <location>
        <begin position="8"/>
        <end position="273"/>
    </location>
</feature>
<proteinExistence type="predicted"/>
<evidence type="ECO:0000313" key="5">
    <source>
        <dbReference type="EMBL" id="THD10954.1"/>
    </source>
</evidence>
<dbReference type="CDD" id="cd09859">
    <property type="entry name" value="PIN_53EXO"/>
    <property type="match status" value="1"/>
</dbReference>
<dbReference type="Pfam" id="PF02739">
    <property type="entry name" value="5_3_exonuc_N"/>
    <property type="match status" value="1"/>
</dbReference>